<evidence type="ECO:0000259" key="2">
    <source>
        <dbReference type="PROSITE" id="PS50943"/>
    </source>
</evidence>
<dbReference type="RefSeq" id="WP_207675726.1">
    <property type="nucleotide sequence ID" value="NZ_JAFREM010000041.1"/>
</dbReference>
<name>A0ABS3LGG6_9ENTE</name>
<organism evidence="3 4">
    <name type="scientific">Candidatus Enterococcus moelleringii</name>
    <dbReference type="NCBI Taxonomy" id="2815325"/>
    <lineage>
        <taxon>Bacteria</taxon>
        <taxon>Bacillati</taxon>
        <taxon>Bacillota</taxon>
        <taxon>Bacilli</taxon>
        <taxon>Lactobacillales</taxon>
        <taxon>Enterococcaceae</taxon>
        <taxon>Enterococcus</taxon>
    </lineage>
</organism>
<accession>A0ABS3LGG6</accession>
<dbReference type="InterPro" id="IPR001387">
    <property type="entry name" value="Cro/C1-type_HTH"/>
</dbReference>
<sequence length="203" mass="23688">MKIELGKNIKDERIKKNLTQQELADKLNISRQTISKWELDKSYPDLELLVKMSRLFEVSVDHLLGIEGASEKEKRTLLDYIFQTNPEGIYEPSQKELDRMKKICIVAYVSQGIRYQSVAAFPFGIFSQLRFINRLKKELSPYYDVHFDPLTMEEEPDLLVIPETQKLYVEHSEENTLLLPGILFLKKDAKAIKEQIDNYFAAN</sequence>
<reference evidence="3 4" key="1">
    <citation type="submission" date="2021-03" db="EMBL/GenBank/DDBJ databases">
        <title>Enterococcal diversity collection.</title>
        <authorList>
            <person name="Gilmore M.S."/>
            <person name="Schwartzman J."/>
            <person name="Van Tyne D."/>
            <person name="Martin M."/>
            <person name="Earl A.M."/>
            <person name="Manson A.L."/>
            <person name="Straub T."/>
            <person name="Salamzade R."/>
            <person name="Saavedra J."/>
            <person name="Lebreton F."/>
            <person name="Prichula J."/>
            <person name="Schaufler K."/>
            <person name="Gaca A."/>
            <person name="Sgardioli B."/>
            <person name="Wagenaar J."/>
            <person name="Strong T."/>
        </authorList>
    </citation>
    <scope>NUCLEOTIDE SEQUENCE [LARGE SCALE GENOMIC DNA]</scope>
    <source>
        <strain evidence="3 4">669A</strain>
    </source>
</reference>
<dbReference type="PANTHER" id="PTHR46558">
    <property type="entry name" value="TRACRIPTIONAL REGULATORY PROTEIN-RELATED-RELATED"/>
    <property type="match status" value="1"/>
</dbReference>
<dbReference type="Gene3D" id="1.10.260.40">
    <property type="entry name" value="lambda repressor-like DNA-binding domains"/>
    <property type="match status" value="1"/>
</dbReference>
<dbReference type="EMBL" id="JAFREM010000041">
    <property type="protein sequence ID" value="MBO1308738.1"/>
    <property type="molecule type" value="Genomic_DNA"/>
</dbReference>
<protein>
    <submittedName>
        <fullName evidence="3">Helix-turn-helix transcriptional regulator</fullName>
    </submittedName>
</protein>
<dbReference type="InterPro" id="IPR010982">
    <property type="entry name" value="Lambda_DNA-bd_dom_sf"/>
</dbReference>
<dbReference type="PANTHER" id="PTHR46558:SF11">
    <property type="entry name" value="HTH-TYPE TRANSCRIPTIONAL REGULATOR XRE"/>
    <property type="match status" value="1"/>
</dbReference>
<dbReference type="SUPFAM" id="SSF47413">
    <property type="entry name" value="lambda repressor-like DNA-binding domains"/>
    <property type="match status" value="1"/>
</dbReference>
<dbReference type="Pfam" id="PF01381">
    <property type="entry name" value="HTH_3"/>
    <property type="match status" value="1"/>
</dbReference>
<dbReference type="SMART" id="SM00530">
    <property type="entry name" value="HTH_XRE"/>
    <property type="match status" value="1"/>
</dbReference>
<dbReference type="CDD" id="cd00093">
    <property type="entry name" value="HTH_XRE"/>
    <property type="match status" value="1"/>
</dbReference>
<evidence type="ECO:0000256" key="1">
    <source>
        <dbReference type="ARBA" id="ARBA00023125"/>
    </source>
</evidence>
<gene>
    <name evidence="3" type="ORF">JZO70_21370</name>
</gene>
<comment type="caution">
    <text evidence="3">The sequence shown here is derived from an EMBL/GenBank/DDBJ whole genome shotgun (WGS) entry which is preliminary data.</text>
</comment>
<dbReference type="Proteomes" id="UP000664601">
    <property type="component" value="Unassembled WGS sequence"/>
</dbReference>
<feature type="domain" description="HTH cro/C1-type" evidence="2">
    <location>
        <begin position="9"/>
        <end position="63"/>
    </location>
</feature>
<evidence type="ECO:0000313" key="4">
    <source>
        <dbReference type="Proteomes" id="UP000664601"/>
    </source>
</evidence>
<proteinExistence type="predicted"/>
<keyword evidence="1" id="KW-0238">DNA-binding</keyword>
<keyword evidence="4" id="KW-1185">Reference proteome</keyword>
<dbReference type="PROSITE" id="PS50943">
    <property type="entry name" value="HTH_CROC1"/>
    <property type="match status" value="1"/>
</dbReference>
<evidence type="ECO:0000313" key="3">
    <source>
        <dbReference type="EMBL" id="MBO1308738.1"/>
    </source>
</evidence>